<organism evidence="1">
    <name type="scientific">marine sediment metagenome</name>
    <dbReference type="NCBI Taxonomy" id="412755"/>
    <lineage>
        <taxon>unclassified sequences</taxon>
        <taxon>metagenomes</taxon>
        <taxon>ecological metagenomes</taxon>
    </lineage>
</organism>
<gene>
    <name evidence="1" type="ORF">S01H1_55355</name>
</gene>
<name>X0XI80_9ZZZZ</name>
<dbReference type="EMBL" id="BARS01035980">
    <property type="protein sequence ID" value="GAG24656.1"/>
    <property type="molecule type" value="Genomic_DNA"/>
</dbReference>
<proteinExistence type="predicted"/>
<evidence type="ECO:0000313" key="1">
    <source>
        <dbReference type="EMBL" id="GAG24656.1"/>
    </source>
</evidence>
<sequence>MEKKVSYEMTLEEILKKFDIDIDEINKIGADVNADVSGNNLIISYTITEE</sequence>
<dbReference type="AlphaFoldDB" id="X0XI80"/>
<reference evidence="1" key="1">
    <citation type="journal article" date="2014" name="Front. Microbiol.">
        <title>High frequency of phylogenetically diverse reductive dehalogenase-homologous genes in deep subseafloor sedimentary metagenomes.</title>
        <authorList>
            <person name="Kawai M."/>
            <person name="Futagami T."/>
            <person name="Toyoda A."/>
            <person name="Takaki Y."/>
            <person name="Nishi S."/>
            <person name="Hori S."/>
            <person name="Arai W."/>
            <person name="Tsubouchi T."/>
            <person name="Morono Y."/>
            <person name="Uchiyama I."/>
            <person name="Ito T."/>
            <person name="Fujiyama A."/>
            <person name="Inagaki F."/>
            <person name="Takami H."/>
        </authorList>
    </citation>
    <scope>NUCLEOTIDE SEQUENCE</scope>
    <source>
        <strain evidence="1">Expedition CK06-06</strain>
    </source>
</reference>
<protein>
    <submittedName>
        <fullName evidence="1">Uncharacterized protein</fullName>
    </submittedName>
</protein>
<accession>X0XI80</accession>
<comment type="caution">
    <text evidence="1">The sequence shown here is derived from an EMBL/GenBank/DDBJ whole genome shotgun (WGS) entry which is preliminary data.</text>
</comment>